<keyword evidence="3" id="KW-1185">Reference proteome</keyword>
<gene>
    <name evidence="2" type="ORF">HINF_LOCUS4601</name>
    <name evidence="1" type="ORF">HINF_LOCUS7031</name>
</gene>
<protein>
    <submittedName>
        <fullName evidence="2">Hypothetical_protein</fullName>
    </submittedName>
</protein>
<evidence type="ECO:0000313" key="1">
    <source>
        <dbReference type="EMBL" id="CAI9919386.1"/>
    </source>
</evidence>
<organism evidence="1">
    <name type="scientific">Hexamita inflata</name>
    <dbReference type="NCBI Taxonomy" id="28002"/>
    <lineage>
        <taxon>Eukaryota</taxon>
        <taxon>Metamonada</taxon>
        <taxon>Diplomonadida</taxon>
        <taxon>Hexamitidae</taxon>
        <taxon>Hexamitinae</taxon>
        <taxon>Hexamita</taxon>
    </lineage>
</organism>
<reference evidence="1" key="1">
    <citation type="submission" date="2023-06" db="EMBL/GenBank/DDBJ databases">
        <authorList>
            <person name="Kurt Z."/>
        </authorList>
    </citation>
    <scope>NUCLEOTIDE SEQUENCE</scope>
</reference>
<proteinExistence type="predicted"/>
<accession>A0AA86NHJ2</accession>
<evidence type="ECO:0000313" key="3">
    <source>
        <dbReference type="Proteomes" id="UP001642409"/>
    </source>
</evidence>
<dbReference type="EMBL" id="CAXDID020000008">
    <property type="protein sequence ID" value="CAL5978042.1"/>
    <property type="molecule type" value="Genomic_DNA"/>
</dbReference>
<name>A0AA86NHJ2_9EUKA</name>
<sequence length="151" mass="16413">MQGCTLRNVNIQTNAVIHGVVGFIIGFTSGNSIVLLDSIKIEYSACNITADIVFLGSFAGSQQSWQSSAKVVIKNSEIYSAQMYYQNQTKAFINFIIRIHGSELTNGLIQISSTKSLGFSSVNGVPVKNCEDVKVQYINGNNYVSDNGCIE</sequence>
<dbReference type="Proteomes" id="UP001642409">
    <property type="component" value="Unassembled WGS sequence"/>
</dbReference>
<dbReference type="EMBL" id="CATOUU010000171">
    <property type="protein sequence ID" value="CAI9919386.1"/>
    <property type="molecule type" value="Genomic_DNA"/>
</dbReference>
<dbReference type="AlphaFoldDB" id="A0AA86NHJ2"/>
<comment type="caution">
    <text evidence="1">The sequence shown here is derived from an EMBL/GenBank/DDBJ whole genome shotgun (WGS) entry which is preliminary data.</text>
</comment>
<evidence type="ECO:0000313" key="2">
    <source>
        <dbReference type="EMBL" id="CAL5978042.1"/>
    </source>
</evidence>
<reference evidence="2 3" key="2">
    <citation type="submission" date="2024-07" db="EMBL/GenBank/DDBJ databases">
        <authorList>
            <person name="Akdeniz Z."/>
        </authorList>
    </citation>
    <scope>NUCLEOTIDE SEQUENCE [LARGE SCALE GENOMIC DNA]</scope>
</reference>